<dbReference type="EMBL" id="CP036273">
    <property type="protein sequence ID" value="QDU20893.1"/>
    <property type="molecule type" value="Genomic_DNA"/>
</dbReference>
<sequence length="65" mass="7221">MTPLSPLAVVPPTRPNFELLRCAGWAISSFTGSYCVAWRGRDEVVFEWREGEWHRVGARACGVAA</sequence>
<gene>
    <name evidence="1" type="ORF">ETAA1_28560</name>
</gene>
<name>A0A517XTR7_9BACT</name>
<dbReference type="OrthoDB" id="287408at2"/>
<dbReference type="KEGG" id="uli:ETAA1_28560"/>
<reference evidence="1 2" key="1">
    <citation type="submission" date="2019-02" db="EMBL/GenBank/DDBJ databases">
        <title>Deep-cultivation of Planctomycetes and their phenomic and genomic characterization uncovers novel biology.</title>
        <authorList>
            <person name="Wiegand S."/>
            <person name="Jogler M."/>
            <person name="Boedeker C."/>
            <person name="Pinto D."/>
            <person name="Vollmers J."/>
            <person name="Rivas-Marin E."/>
            <person name="Kohn T."/>
            <person name="Peeters S.H."/>
            <person name="Heuer A."/>
            <person name="Rast P."/>
            <person name="Oberbeckmann S."/>
            <person name="Bunk B."/>
            <person name="Jeske O."/>
            <person name="Meyerdierks A."/>
            <person name="Storesund J.E."/>
            <person name="Kallscheuer N."/>
            <person name="Luecker S."/>
            <person name="Lage O.M."/>
            <person name="Pohl T."/>
            <person name="Merkel B.J."/>
            <person name="Hornburger P."/>
            <person name="Mueller R.-W."/>
            <person name="Bruemmer F."/>
            <person name="Labrenz M."/>
            <person name="Spormann A.M."/>
            <person name="Op den Camp H."/>
            <person name="Overmann J."/>
            <person name="Amann R."/>
            <person name="Jetten M.S.M."/>
            <person name="Mascher T."/>
            <person name="Medema M.H."/>
            <person name="Devos D.P."/>
            <person name="Kaster A.-K."/>
            <person name="Ovreas L."/>
            <person name="Rohde M."/>
            <person name="Galperin M.Y."/>
            <person name="Jogler C."/>
        </authorList>
    </citation>
    <scope>NUCLEOTIDE SEQUENCE [LARGE SCALE GENOMIC DNA]</scope>
    <source>
        <strain evidence="1 2">ETA_A1</strain>
    </source>
</reference>
<dbReference type="RefSeq" id="WP_145239235.1">
    <property type="nucleotide sequence ID" value="NZ_CP036273.1"/>
</dbReference>
<dbReference type="AlphaFoldDB" id="A0A517XTR7"/>
<organism evidence="1 2">
    <name type="scientific">Urbifossiella limnaea</name>
    <dbReference type="NCBI Taxonomy" id="2528023"/>
    <lineage>
        <taxon>Bacteria</taxon>
        <taxon>Pseudomonadati</taxon>
        <taxon>Planctomycetota</taxon>
        <taxon>Planctomycetia</taxon>
        <taxon>Gemmatales</taxon>
        <taxon>Gemmataceae</taxon>
        <taxon>Urbifossiella</taxon>
    </lineage>
</organism>
<keyword evidence="2" id="KW-1185">Reference proteome</keyword>
<evidence type="ECO:0000313" key="1">
    <source>
        <dbReference type="EMBL" id="QDU20893.1"/>
    </source>
</evidence>
<dbReference type="Proteomes" id="UP000319576">
    <property type="component" value="Chromosome"/>
</dbReference>
<accession>A0A517XTR7</accession>
<proteinExistence type="predicted"/>
<protein>
    <submittedName>
        <fullName evidence="1">Uncharacterized protein</fullName>
    </submittedName>
</protein>
<evidence type="ECO:0000313" key="2">
    <source>
        <dbReference type="Proteomes" id="UP000319576"/>
    </source>
</evidence>